<evidence type="ECO:0000256" key="1">
    <source>
        <dbReference type="ARBA" id="ARBA00004733"/>
    </source>
</evidence>
<evidence type="ECO:0000256" key="4">
    <source>
        <dbReference type="ARBA" id="ARBA00022822"/>
    </source>
</evidence>
<evidence type="ECO:0000256" key="9">
    <source>
        <dbReference type="RuleBase" id="RU003662"/>
    </source>
</evidence>
<keyword evidence="5 8" id="KW-0057">Aromatic amino acid biosynthesis</keyword>
<dbReference type="NCBIfam" id="TIGR00262">
    <property type="entry name" value="trpA"/>
    <property type="match status" value="1"/>
</dbReference>
<dbReference type="UniPathway" id="UPA00035">
    <property type="reaction ID" value="UER00044"/>
</dbReference>
<evidence type="ECO:0000256" key="2">
    <source>
        <dbReference type="ARBA" id="ARBA00011270"/>
    </source>
</evidence>
<feature type="active site" description="Proton acceptor" evidence="8">
    <location>
        <position position="42"/>
    </location>
</feature>
<keyword evidence="4 8" id="KW-0822">Tryptophan biosynthesis</keyword>
<dbReference type="Pfam" id="PF00290">
    <property type="entry name" value="Trp_syntA"/>
    <property type="match status" value="1"/>
</dbReference>
<dbReference type="RefSeq" id="WP_039644115.1">
    <property type="nucleotide sequence ID" value="NZ_CP008747.1"/>
</dbReference>
<dbReference type="PROSITE" id="PS00167">
    <property type="entry name" value="TRP_SYNTHASE_ALPHA"/>
    <property type="match status" value="1"/>
</dbReference>
<protein>
    <recommendedName>
        <fullName evidence="8">Tryptophan synthase alpha chain</fullName>
        <ecNumber evidence="8">4.2.1.20</ecNumber>
    </recommendedName>
</protein>
<dbReference type="STRING" id="1284.SHYC_02245"/>
<dbReference type="GO" id="GO:0004834">
    <property type="term" value="F:tryptophan synthase activity"/>
    <property type="evidence" value="ECO:0007669"/>
    <property type="project" value="UniProtKB-UniRule"/>
</dbReference>
<feature type="active site" description="Proton acceptor" evidence="8">
    <location>
        <position position="31"/>
    </location>
</feature>
<dbReference type="Gene3D" id="3.20.20.70">
    <property type="entry name" value="Aldolase class I"/>
    <property type="match status" value="1"/>
</dbReference>
<gene>
    <name evidence="8" type="primary">trpA</name>
    <name evidence="10" type="ORF">BUZ57_00070</name>
</gene>
<dbReference type="KEGG" id="shu:SHYC_02245"/>
<dbReference type="PANTHER" id="PTHR43406:SF1">
    <property type="entry name" value="TRYPTOPHAN SYNTHASE ALPHA CHAIN, CHLOROPLASTIC"/>
    <property type="match status" value="1"/>
</dbReference>
<dbReference type="GO" id="GO:0005829">
    <property type="term" value="C:cytosol"/>
    <property type="evidence" value="ECO:0007669"/>
    <property type="project" value="TreeGrafter"/>
</dbReference>
<dbReference type="GeneID" id="41072286"/>
<evidence type="ECO:0000256" key="3">
    <source>
        <dbReference type="ARBA" id="ARBA00022605"/>
    </source>
</evidence>
<organism evidence="10 11">
    <name type="scientific">Staphylococcus hyicus</name>
    <dbReference type="NCBI Taxonomy" id="1284"/>
    <lineage>
        <taxon>Bacteria</taxon>
        <taxon>Bacillati</taxon>
        <taxon>Bacillota</taxon>
        <taxon>Bacilli</taxon>
        <taxon>Bacillales</taxon>
        <taxon>Staphylococcaceae</taxon>
        <taxon>Staphylococcus</taxon>
    </lineage>
</organism>
<dbReference type="EMBL" id="QXVO01000001">
    <property type="protein sequence ID" value="RIO47704.1"/>
    <property type="molecule type" value="Genomic_DNA"/>
</dbReference>
<comment type="similarity">
    <text evidence="8 9">Belongs to the TrpA family.</text>
</comment>
<dbReference type="EC" id="4.2.1.20" evidence="8"/>
<comment type="caution">
    <text evidence="10">The sequence shown here is derived from an EMBL/GenBank/DDBJ whole genome shotgun (WGS) entry which is preliminary data.</text>
</comment>
<comment type="subunit">
    <text evidence="2 8">Tetramer of two alpha and two beta chains.</text>
</comment>
<comment type="function">
    <text evidence="8">The alpha subunit is responsible for the aldol cleavage of indoleglycerol phosphate to indole and glyceraldehyde 3-phosphate.</text>
</comment>
<comment type="pathway">
    <text evidence="1 8">Amino-acid biosynthesis; L-tryptophan biosynthesis; L-tryptophan from chorismate: step 5/5.</text>
</comment>
<sequence>MSKAFVAYIMGGTQFIDELKVLDDIGADYVEIGIPFSDPVADGPIIKAAGERAIQEGMTLKKVLNQLRAHRHEIKTNLILMTYAHMIETYGEAAFMEEIDMLGIYGVIIPDMPFEYTEQLKARYPERKVHLISLVAMTASEARMKAIAEKAEGFIYTVTMNQTTGQNGDFHPELKDNIKKLKAYTSIPIMAGFGIRDERQIKDIIRIADGVIIGSEIVKRFHETGQHQTKLYLKHIRHVLNQAPCETIEHI</sequence>
<dbReference type="PANTHER" id="PTHR43406">
    <property type="entry name" value="TRYPTOPHAN SYNTHASE, ALPHA CHAIN"/>
    <property type="match status" value="1"/>
</dbReference>
<dbReference type="InterPro" id="IPR013785">
    <property type="entry name" value="Aldolase_TIM"/>
</dbReference>
<evidence type="ECO:0000256" key="8">
    <source>
        <dbReference type="HAMAP-Rule" id="MF_00131"/>
    </source>
</evidence>
<dbReference type="HOGENOM" id="CLU_016734_0_0_9"/>
<keyword evidence="3 8" id="KW-0028">Amino-acid biosynthesis</keyword>
<keyword evidence="6 8" id="KW-0456">Lyase</keyword>
<evidence type="ECO:0000313" key="11">
    <source>
        <dbReference type="Proteomes" id="UP000285625"/>
    </source>
</evidence>
<dbReference type="InterPro" id="IPR002028">
    <property type="entry name" value="Trp_synthase_suA"/>
</dbReference>
<comment type="catalytic activity">
    <reaction evidence="7 8">
        <text>(1S,2R)-1-C-(indol-3-yl)glycerol 3-phosphate + L-serine = D-glyceraldehyde 3-phosphate + L-tryptophan + H2O</text>
        <dbReference type="Rhea" id="RHEA:10532"/>
        <dbReference type="ChEBI" id="CHEBI:15377"/>
        <dbReference type="ChEBI" id="CHEBI:33384"/>
        <dbReference type="ChEBI" id="CHEBI:57912"/>
        <dbReference type="ChEBI" id="CHEBI:58866"/>
        <dbReference type="ChEBI" id="CHEBI:59776"/>
        <dbReference type="EC" id="4.2.1.20"/>
    </reaction>
</comment>
<dbReference type="Proteomes" id="UP000285625">
    <property type="component" value="Unassembled WGS sequence"/>
</dbReference>
<reference evidence="10 11" key="1">
    <citation type="journal article" date="2016" name="Front. Microbiol.">
        <title>Comprehensive Phylogenetic Analysis of Bovine Non-aureus Staphylococci Species Based on Whole-Genome Sequencing.</title>
        <authorList>
            <person name="Naushad S."/>
            <person name="Barkema H.W."/>
            <person name="Luby C."/>
            <person name="Condas L.A."/>
            <person name="Nobrega D.B."/>
            <person name="Carson D.A."/>
            <person name="De Buck J."/>
        </authorList>
    </citation>
    <scope>NUCLEOTIDE SEQUENCE [LARGE SCALE GENOMIC DNA]</scope>
    <source>
        <strain evidence="10 11">SNUC 5959</strain>
    </source>
</reference>
<accession>A0A0A8HQS3</accession>
<evidence type="ECO:0000313" key="10">
    <source>
        <dbReference type="EMBL" id="RIO47704.1"/>
    </source>
</evidence>
<dbReference type="AlphaFoldDB" id="A0A0A8HQS3"/>
<evidence type="ECO:0000256" key="5">
    <source>
        <dbReference type="ARBA" id="ARBA00023141"/>
    </source>
</evidence>
<proteinExistence type="inferred from homology"/>
<dbReference type="HAMAP" id="MF_00131">
    <property type="entry name" value="Trp_synth_alpha"/>
    <property type="match status" value="1"/>
</dbReference>
<name>A0A0A8HQS3_STAHY</name>
<evidence type="ECO:0000256" key="6">
    <source>
        <dbReference type="ARBA" id="ARBA00023239"/>
    </source>
</evidence>
<dbReference type="InterPro" id="IPR011060">
    <property type="entry name" value="RibuloseP-bd_barrel"/>
</dbReference>
<dbReference type="SUPFAM" id="SSF51366">
    <property type="entry name" value="Ribulose-phoshate binding barrel"/>
    <property type="match status" value="1"/>
</dbReference>
<dbReference type="InterPro" id="IPR018204">
    <property type="entry name" value="Trp_synthase_alpha_AS"/>
</dbReference>
<evidence type="ECO:0000256" key="7">
    <source>
        <dbReference type="ARBA" id="ARBA00049047"/>
    </source>
</evidence>
<dbReference type="CDD" id="cd04724">
    <property type="entry name" value="Tryptophan_synthase_alpha"/>
    <property type="match status" value="1"/>
</dbReference>